<keyword evidence="4" id="KW-0614">Plasmid</keyword>
<dbReference type="Pfam" id="PF25607">
    <property type="entry name" value="DUF7939"/>
    <property type="match status" value="1"/>
</dbReference>
<evidence type="ECO:0000313" key="5">
    <source>
        <dbReference type="Proteomes" id="UP001055460"/>
    </source>
</evidence>
<dbReference type="InterPro" id="IPR057699">
    <property type="entry name" value="DUF7939"/>
</dbReference>
<dbReference type="EMBL" id="CP098808">
    <property type="protein sequence ID" value="USJ26495.1"/>
    <property type="molecule type" value="Genomic_DNA"/>
</dbReference>
<evidence type="ECO:0000313" key="4">
    <source>
        <dbReference type="EMBL" id="USJ26495.1"/>
    </source>
</evidence>
<dbReference type="Proteomes" id="UP001055460">
    <property type="component" value="Plasmid pA"/>
</dbReference>
<keyword evidence="2" id="KW-0812">Transmembrane</keyword>
<dbReference type="AlphaFoldDB" id="A0A9Q8YE43"/>
<feature type="transmembrane region" description="Helical" evidence="2">
    <location>
        <begin position="299"/>
        <end position="320"/>
    </location>
</feature>
<proteinExistence type="predicted"/>
<accession>A0A9Q8YE43</accession>
<dbReference type="PANTHER" id="PTHR40940:SF1">
    <property type="entry name" value="PROTEIN BATD"/>
    <property type="match status" value="1"/>
</dbReference>
<organism evidence="4 5">
    <name type="scientific">Ensifer adhaerens</name>
    <name type="common">Sinorhizobium morelense</name>
    <dbReference type="NCBI Taxonomy" id="106592"/>
    <lineage>
        <taxon>Bacteria</taxon>
        <taxon>Pseudomonadati</taxon>
        <taxon>Pseudomonadota</taxon>
        <taxon>Alphaproteobacteria</taxon>
        <taxon>Hyphomicrobiales</taxon>
        <taxon>Rhizobiaceae</taxon>
        <taxon>Sinorhizobium/Ensifer group</taxon>
        <taxon>Ensifer</taxon>
    </lineage>
</organism>
<keyword evidence="2" id="KW-0472">Membrane</keyword>
<sequence>MTALAALPRQIIWLLGLSLWLAGTAFAANPFARATLTTKAPIYAGQQIEVDVDVFVPNYFLSPPQFPLFDLPGTVVTMPDERGMNLNETVNGEAFSGIRKTYAITPQAAGDYVLPPAVIPFGYAAVPGQMSKGQVTLPSLKFTVEAVPQGAGGEAGVTAGEITLTQSFDRDPAGLKAGDALVRTITIRAAGLAPMMIPEPTFDAPADVQLYRHDPVLSEERTSRGDITAGLRKDVATYVFAKPGTYALPAISLPWFDPASGSTQTAEAAGVTVNVNAAPAAAPALAPPAPPPAEEPFDWLWWLGIAASIAALATLIQLAANLFGRLETRLETALEQRAQSEATAFCHVLDACRDHDPMRLETALDHWSRRTGNTPLSRWLDRFADPATANAFADYRRSRYGSGGSHQDGPDLLRLRGGLKVARQRWLSETSADGGGPTSDLPDLNPGLEAAPPRRFGAVGRT</sequence>
<reference evidence="4" key="1">
    <citation type="submission" date="2022-06" db="EMBL/GenBank/DDBJ databases">
        <title>Physiological and biochemical characterization and genomic elucidation of a strain of the genus Ensifer adhaerens M8 that combines arsenic oxidation and chromium reduction.</title>
        <authorList>
            <person name="Li X."/>
            <person name="Yu c."/>
        </authorList>
    </citation>
    <scope>NUCLEOTIDE SEQUENCE</scope>
    <source>
        <strain evidence="4">M8</strain>
        <plasmid evidence="4">pA</plasmid>
    </source>
</reference>
<feature type="region of interest" description="Disordered" evidence="1">
    <location>
        <begin position="428"/>
        <end position="462"/>
    </location>
</feature>
<evidence type="ECO:0000256" key="1">
    <source>
        <dbReference type="SAM" id="MobiDB-lite"/>
    </source>
</evidence>
<keyword evidence="2" id="KW-1133">Transmembrane helix</keyword>
<dbReference type="RefSeq" id="WP_250806889.1">
    <property type="nucleotide sequence ID" value="NZ_CAXURO020000002.1"/>
</dbReference>
<evidence type="ECO:0000259" key="3">
    <source>
        <dbReference type="Pfam" id="PF25607"/>
    </source>
</evidence>
<gene>
    <name evidence="4" type="ORF">NE863_21295</name>
</gene>
<dbReference type="InterPro" id="IPR025738">
    <property type="entry name" value="BatD"/>
</dbReference>
<protein>
    <submittedName>
        <fullName evidence="4">BatD family protein</fullName>
    </submittedName>
</protein>
<feature type="domain" description="DUF7939" evidence="3">
    <location>
        <begin position="342"/>
        <end position="414"/>
    </location>
</feature>
<evidence type="ECO:0000256" key="2">
    <source>
        <dbReference type="SAM" id="Phobius"/>
    </source>
</evidence>
<geneLocation type="plasmid" evidence="4 5">
    <name>pA</name>
</geneLocation>
<name>A0A9Q8YE43_ENSAD</name>
<dbReference type="PANTHER" id="PTHR40940">
    <property type="entry name" value="PROTEIN BATD-RELATED"/>
    <property type="match status" value="1"/>
</dbReference>